<protein>
    <recommendedName>
        <fullName evidence="1">BTB domain-containing protein</fullName>
    </recommendedName>
</protein>
<dbReference type="Gene3D" id="3.30.710.10">
    <property type="entry name" value="Potassium Channel Kv1.1, Chain A"/>
    <property type="match status" value="1"/>
</dbReference>
<evidence type="ECO:0000259" key="1">
    <source>
        <dbReference type="PROSITE" id="PS50097"/>
    </source>
</evidence>
<proteinExistence type="predicted"/>
<evidence type="ECO:0000313" key="2">
    <source>
        <dbReference type="EMBL" id="GIY22209.1"/>
    </source>
</evidence>
<dbReference type="InterPro" id="IPR000210">
    <property type="entry name" value="BTB/POZ_dom"/>
</dbReference>
<dbReference type="AlphaFoldDB" id="A0AAV4RNJ4"/>
<sequence>MKLRWYGEKKSSLNINLQVCIVPIAIESVFKDSNSLSKDFRLLYEDPLLSDMKLKTETKTFDVLAAVLSARSEVFKIMFNIEMTEKLNRNVYISDVDD</sequence>
<dbReference type="PROSITE" id="PS50097">
    <property type="entry name" value="BTB"/>
    <property type="match status" value="1"/>
</dbReference>
<organism evidence="2 3">
    <name type="scientific">Caerostris extrusa</name>
    <name type="common">Bark spider</name>
    <name type="synonym">Caerostris bankana</name>
    <dbReference type="NCBI Taxonomy" id="172846"/>
    <lineage>
        <taxon>Eukaryota</taxon>
        <taxon>Metazoa</taxon>
        <taxon>Ecdysozoa</taxon>
        <taxon>Arthropoda</taxon>
        <taxon>Chelicerata</taxon>
        <taxon>Arachnida</taxon>
        <taxon>Araneae</taxon>
        <taxon>Araneomorphae</taxon>
        <taxon>Entelegynae</taxon>
        <taxon>Araneoidea</taxon>
        <taxon>Araneidae</taxon>
        <taxon>Caerostris</taxon>
    </lineage>
</organism>
<dbReference type="InterPro" id="IPR011333">
    <property type="entry name" value="SKP1/BTB/POZ_sf"/>
</dbReference>
<dbReference type="SUPFAM" id="SSF54695">
    <property type="entry name" value="POZ domain"/>
    <property type="match status" value="1"/>
</dbReference>
<reference evidence="2 3" key="1">
    <citation type="submission" date="2021-06" db="EMBL/GenBank/DDBJ databases">
        <title>Caerostris extrusa draft genome.</title>
        <authorList>
            <person name="Kono N."/>
            <person name="Arakawa K."/>
        </authorList>
    </citation>
    <scope>NUCLEOTIDE SEQUENCE [LARGE SCALE GENOMIC DNA]</scope>
</reference>
<name>A0AAV4RNJ4_CAEEX</name>
<dbReference type="Pfam" id="PF00651">
    <property type="entry name" value="BTB"/>
    <property type="match status" value="1"/>
</dbReference>
<accession>A0AAV4RNJ4</accession>
<dbReference type="EMBL" id="BPLR01008116">
    <property type="protein sequence ID" value="GIY22209.1"/>
    <property type="molecule type" value="Genomic_DNA"/>
</dbReference>
<comment type="caution">
    <text evidence="2">The sequence shown here is derived from an EMBL/GenBank/DDBJ whole genome shotgun (WGS) entry which is preliminary data.</text>
</comment>
<dbReference type="Proteomes" id="UP001054945">
    <property type="component" value="Unassembled WGS sequence"/>
</dbReference>
<evidence type="ECO:0000313" key="3">
    <source>
        <dbReference type="Proteomes" id="UP001054945"/>
    </source>
</evidence>
<keyword evidence="3" id="KW-1185">Reference proteome</keyword>
<gene>
    <name evidence="2" type="ORF">CEXT_230811</name>
</gene>
<feature type="domain" description="BTB" evidence="1">
    <location>
        <begin position="50"/>
        <end position="98"/>
    </location>
</feature>